<dbReference type="Proteomes" id="UP001174136">
    <property type="component" value="Unassembled WGS sequence"/>
</dbReference>
<proteinExistence type="predicted"/>
<dbReference type="InterPro" id="IPR040647">
    <property type="entry name" value="SPIN-DOC_Znf-C2H2"/>
</dbReference>
<gene>
    <name evidence="2" type="ORF">N1851_001525</name>
</gene>
<reference evidence="2" key="1">
    <citation type="journal article" date="2023" name="Front. Mar. Sci.">
        <title>A new Merluccius polli reference genome to investigate the effects of global change in West African waters.</title>
        <authorList>
            <person name="Mateo J.L."/>
            <person name="Blanco-Fernandez C."/>
            <person name="Garcia-Vazquez E."/>
            <person name="Machado-Schiaffino G."/>
        </authorList>
    </citation>
    <scope>NUCLEOTIDE SEQUENCE</scope>
    <source>
        <strain evidence="2">C29</strain>
        <tissue evidence="2">Fin</tissue>
    </source>
</reference>
<organism evidence="2 3">
    <name type="scientific">Merluccius polli</name>
    <name type="common">Benguela hake</name>
    <name type="synonym">Merluccius cadenati</name>
    <dbReference type="NCBI Taxonomy" id="89951"/>
    <lineage>
        <taxon>Eukaryota</taxon>
        <taxon>Metazoa</taxon>
        <taxon>Chordata</taxon>
        <taxon>Craniata</taxon>
        <taxon>Vertebrata</taxon>
        <taxon>Euteleostomi</taxon>
        <taxon>Actinopterygii</taxon>
        <taxon>Neopterygii</taxon>
        <taxon>Teleostei</taxon>
        <taxon>Neoteleostei</taxon>
        <taxon>Acanthomorphata</taxon>
        <taxon>Zeiogadaria</taxon>
        <taxon>Gadariae</taxon>
        <taxon>Gadiformes</taxon>
        <taxon>Gadoidei</taxon>
        <taxon>Merlucciidae</taxon>
        <taxon>Merluccius</taxon>
    </lineage>
</organism>
<evidence type="ECO:0000313" key="2">
    <source>
        <dbReference type="EMBL" id="KAK0155945.1"/>
    </source>
</evidence>
<protein>
    <submittedName>
        <fullName evidence="2">General transcription factor II-I repeat domain-containing protein 2</fullName>
    </submittedName>
</protein>
<sequence length="510" mass="58766">MERGRQWHCDKRTFKKTWEHEYFFTEIDSVAVCLICKQRVGVLKEYNLRRHHETRHSHQFSKYTGEERKVKAGDLLAKLTSQQRTLLQPSTEQENATRASYRICSLIVRSRRPFTVVAADTVCPNQTRAFSHISLSWNMVTCRVEDMAEDIRGQIVQRAGRFSAFSIACDESTDISDSAQLLVFLRGVNEDLEVCQELAGLETLKGTTKGTDVFMAVQRVMDRNSLKWENLSGITTDGAPAMVGKRAGLTALVSDKVREFGGSVLKYHCILHQEQLCAKSIGLKNVMQDVVAIVNNIRSKALSHRQFKALLDEMDAQYGDMLYHQEVRWLSRGKVLRRFFELREEIGAFQATKKNNIQVPSDKHWISNLAFLVDITELLNILNLQLQGKDQIISQLYDHVRAFKQKLLLLSRHLSTGNLAHFPSLREVGLMEEDKPKYLDILSNLVVEFDFKKMQQHLSCLRNPFLSFKWNFWNFRLIQTSIASSESLPYRTFTDVFLHTGMPRSANMHR</sequence>
<accession>A0AA47PBL0</accession>
<evidence type="ECO:0000313" key="3">
    <source>
        <dbReference type="Proteomes" id="UP001174136"/>
    </source>
</evidence>
<dbReference type="Pfam" id="PF18658">
    <property type="entry name" value="zf-C2H2_12"/>
    <property type="match status" value="1"/>
</dbReference>
<comment type="caution">
    <text evidence="2">The sequence shown here is derived from an EMBL/GenBank/DDBJ whole genome shotgun (WGS) entry which is preliminary data.</text>
</comment>
<dbReference type="PANTHER" id="PTHR45913:SF9">
    <property type="entry name" value="GENERAL TRANSCRIPTION FACTOR II-I REPEAT DOMAIN-CONTAINING PROTEIN 2-LIKE-RELATED"/>
    <property type="match status" value="1"/>
</dbReference>
<evidence type="ECO:0000259" key="1">
    <source>
        <dbReference type="Pfam" id="PF18658"/>
    </source>
</evidence>
<keyword evidence="3" id="KW-1185">Reference proteome</keyword>
<dbReference type="PANTHER" id="PTHR45913">
    <property type="entry name" value="EPM2A-INTERACTING PROTEIN 1"/>
    <property type="match status" value="1"/>
</dbReference>
<dbReference type="SUPFAM" id="SSF53098">
    <property type="entry name" value="Ribonuclease H-like"/>
    <property type="match status" value="1"/>
</dbReference>
<dbReference type="AlphaFoldDB" id="A0AA47PBL0"/>
<dbReference type="InterPro" id="IPR012337">
    <property type="entry name" value="RNaseH-like_sf"/>
</dbReference>
<feature type="domain" description="SPIN-DOC-like zinc-finger" evidence="1">
    <location>
        <begin position="16"/>
        <end position="70"/>
    </location>
</feature>
<dbReference type="EMBL" id="JAOPHQ010000060">
    <property type="protein sequence ID" value="KAK0155945.1"/>
    <property type="molecule type" value="Genomic_DNA"/>
</dbReference>
<name>A0AA47PBL0_MERPO</name>